<dbReference type="PROSITE" id="PS51700">
    <property type="entry name" value="SEPARIN"/>
    <property type="match status" value="1"/>
</dbReference>
<dbReference type="InterPro" id="IPR030397">
    <property type="entry name" value="SEPARIN_core_dom"/>
</dbReference>
<keyword evidence="3" id="KW-0378">Hydrolase</keyword>
<dbReference type="PANTHER" id="PTHR12792:SF0">
    <property type="entry name" value="SEPARIN"/>
    <property type="match status" value="1"/>
</dbReference>
<evidence type="ECO:0000256" key="2">
    <source>
        <dbReference type="ARBA" id="ARBA00012489"/>
    </source>
</evidence>
<evidence type="ECO:0000256" key="3">
    <source>
        <dbReference type="ARBA" id="ARBA00022801"/>
    </source>
</evidence>
<organism evidence="6 7">
    <name type="scientific">Fraxinus pennsylvanica</name>
    <dbReference type="NCBI Taxonomy" id="56036"/>
    <lineage>
        <taxon>Eukaryota</taxon>
        <taxon>Viridiplantae</taxon>
        <taxon>Streptophyta</taxon>
        <taxon>Embryophyta</taxon>
        <taxon>Tracheophyta</taxon>
        <taxon>Spermatophyta</taxon>
        <taxon>Magnoliopsida</taxon>
        <taxon>eudicotyledons</taxon>
        <taxon>Gunneridae</taxon>
        <taxon>Pentapetalae</taxon>
        <taxon>asterids</taxon>
        <taxon>lamiids</taxon>
        <taxon>Lamiales</taxon>
        <taxon>Oleaceae</taxon>
        <taxon>Oleeae</taxon>
        <taxon>Fraxinus</taxon>
    </lineage>
</organism>
<dbReference type="GO" id="GO:0005737">
    <property type="term" value="C:cytoplasm"/>
    <property type="evidence" value="ECO:0007669"/>
    <property type="project" value="TreeGrafter"/>
</dbReference>
<dbReference type="PANTHER" id="PTHR12792">
    <property type="entry name" value="EXTRA SPINDLE POLES 1-RELATED"/>
    <property type="match status" value="1"/>
</dbReference>
<name>A0AAD2AHJ4_9LAMI</name>
<evidence type="ECO:0000259" key="5">
    <source>
        <dbReference type="PROSITE" id="PS51700"/>
    </source>
</evidence>
<dbReference type="Pfam" id="PF03568">
    <property type="entry name" value="Separin_C"/>
    <property type="match status" value="1"/>
</dbReference>
<dbReference type="InterPro" id="IPR005314">
    <property type="entry name" value="Peptidase_C50"/>
</dbReference>
<dbReference type="Proteomes" id="UP000834106">
    <property type="component" value="Chromosome 21"/>
</dbReference>
<evidence type="ECO:0000256" key="4">
    <source>
        <dbReference type="ARBA" id="ARBA00022829"/>
    </source>
</evidence>
<dbReference type="GO" id="GO:0005634">
    <property type="term" value="C:nucleus"/>
    <property type="evidence" value="ECO:0007669"/>
    <property type="project" value="InterPro"/>
</dbReference>
<comment type="catalytic activity">
    <reaction evidence="1">
        <text>All bonds known to be hydrolyzed by this endopeptidase have arginine in P1 and an acidic residue in P4. P6 is often occupied by an acidic residue or by a hydroxy-amino-acid residue, the phosphorylation of which enhances cleavage.</text>
        <dbReference type="EC" id="3.4.22.49"/>
    </reaction>
</comment>
<dbReference type="EMBL" id="OU503056">
    <property type="protein sequence ID" value="CAI9785490.1"/>
    <property type="molecule type" value="Genomic_DNA"/>
</dbReference>
<dbReference type="GO" id="GO:0072686">
    <property type="term" value="C:mitotic spindle"/>
    <property type="evidence" value="ECO:0007669"/>
    <property type="project" value="TreeGrafter"/>
</dbReference>
<evidence type="ECO:0000313" key="7">
    <source>
        <dbReference type="Proteomes" id="UP000834106"/>
    </source>
</evidence>
<evidence type="ECO:0000313" key="6">
    <source>
        <dbReference type="EMBL" id="CAI9785490.1"/>
    </source>
</evidence>
<dbReference type="EC" id="3.4.22.49" evidence="2"/>
<keyword evidence="4" id="KW-0159">Chromosome partition</keyword>
<protein>
    <recommendedName>
        <fullName evidence="2">separase</fullName>
        <ecNumber evidence="2">3.4.22.49</ecNumber>
    </recommendedName>
</protein>
<feature type="domain" description="Peptidase C50" evidence="5">
    <location>
        <begin position="884"/>
        <end position="993"/>
    </location>
</feature>
<accession>A0AAD2AHJ4</accession>
<reference evidence="6" key="1">
    <citation type="submission" date="2023-05" db="EMBL/GenBank/DDBJ databases">
        <authorList>
            <person name="Huff M."/>
        </authorList>
    </citation>
    <scope>NUCLEOTIDE SEQUENCE</scope>
</reference>
<keyword evidence="7" id="KW-1185">Reference proteome</keyword>
<dbReference type="GO" id="GO:0004197">
    <property type="term" value="F:cysteine-type endopeptidase activity"/>
    <property type="evidence" value="ECO:0007669"/>
    <property type="project" value="InterPro"/>
</dbReference>
<sequence>MLNAVEDLPHYCHADDKSNKTWDDVLHLLCLIFDILSAKGYLETRLCDVAIQLYKYKNIPLEKMAILWKNRRLNHSLCASPIHEVLIRSFCKHYGELFESVHLQKYMMEWEIRVNGFNCMDDQIKQTALSMIFDDPEVDEFKFRSSYLYYSLSESLVSTGKLIEALQHAKAALRLRKKLLATKFLYSSMRREEFYEENGVKMSQQYMIIKKLEISYPVTTGKWLGYGISWEFDCIITPWNVLSSYLESVFQVASIQENIGNAQAAICSLQWGKSISQFQGLALFEIYFSSMLGRLYGKMFCWSRAKRELCKAKKILDDNRAIITCTKCANSLEVTINQELGDLLLCKSSRNVERSIINELSRAKHFYMLALEKLNSSEWRHSYPNPENVGALSFDDCAKETNKKLRHDLVLTGFETNQVHRLCDQMICWECLHLEFVKSGSLRNFICMNWDLVQRKFSLKLLISMGNLYGLYGKNHLAHQLFLRSISILFSNSSSCSHQTSPTNALFTNLIGINFPGDVLAVERADLLYYICRFSFNTQTREDCCEISRIETSKVVSLLKSAFIICREVSIPFQKNTNRQDGKYSEKSLLPNPLPTVSETQNSLRLAPETYENLEEFVSRFSQDLPCASVICISFIVGADADMMRLYCSSVVKTWILVSNLNLDNQYIILLPLDKTLEGSISGSFVNSWMPPWGSTVVDDIAPMFREIMEIGLDCFDNGPNIENKESGHSRISKLYTVDNRIRQLLINMEAFWFGAWKHVLLGQWPSSEHIFRKEYLSEDERYLRNILTKRCYVGIKPKVSASLLSSVFKTCDHDEIDCLKRSPIILVLDSEVQLFPWENLPILKNEEVYRMPSVGSILATIHTCCQDQAQFSTNSVPFPSINPRNLYYEINPGNDCGEICQVKFEKWLQEENCKGAYKYLTPNHKRIVALKSHDLYVYSGHGDENRQTRFHLYLAISGLNIDLEDKIRELNGCAASVLLGCESGVLKLKGLYAPEGAPILFLSAGSPNIVASLWSVSTDVDRFGKALCAGWFQEIANDLTCDICDAIKYEPGSQCNHRRRTGSFMSQAREACLFPFFTGASLVLYGVPTSLKR</sequence>
<dbReference type="AlphaFoldDB" id="A0AAD2AHJ4"/>
<proteinExistence type="predicted"/>
<dbReference type="GO" id="GO:0051307">
    <property type="term" value="P:meiotic chromosome separation"/>
    <property type="evidence" value="ECO:0007669"/>
    <property type="project" value="TreeGrafter"/>
</dbReference>
<evidence type="ECO:0000256" key="1">
    <source>
        <dbReference type="ARBA" id="ARBA00000451"/>
    </source>
</evidence>
<gene>
    <name evidence="6" type="ORF">FPE_LOCUS32920</name>
</gene>
<dbReference type="GO" id="GO:0006508">
    <property type="term" value="P:proteolysis"/>
    <property type="evidence" value="ECO:0007669"/>
    <property type="project" value="InterPro"/>
</dbReference>